<accession>A0AAN7UIA2</accession>
<protein>
    <submittedName>
        <fullName evidence="2">Uncharacterized protein</fullName>
    </submittedName>
</protein>
<keyword evidence="3" id="KW-1185">Reference proteome</keyword>
<organism evidence="2 3">
    <name type="scientific">Xylaria bambusicola</name>
    <dbReference type="NCBI Taxonomy" id="326684"/>
    <lineage>
        <taxon>Eukaryota</taxon>
        <taxon>Fungi</taxon>
        <taxon>Dikarya</taxon>
        <taxon>Ascomycota</taxon>
        <taxon>Pezizomycotina</taxon>
        <taxon>Sordariomycetes</taxon>
        <taxon>Xylariomycetidae</taxon>
        <taxon>Xylariales</taxon>
        <taxon>Xylariaceae</taxon>
        <taxon>Xylaria</taxon>
    </lineage>
</organism>
<evidence type="ECO:0000313" key="2">
    <source>
        <dbReference type="EMBL" id="KAK5632965.1"/>
    </source>
</evidence>
<evidence type="ECO:0000256" key="1">
    <source>
        <dbReference type="SAM" id="MobiDB-lite"/>
    </source>
</evidence>
<name>A0AAN7UIA2_9PEZI</name>
<sequence length="60" mass="6614">MAGVEMGTGQQRRQQQCQEPAPLNRTEGAVAQCNVGADSQTPLIRNRGNWTSPCTELYQH</sequence>
<dbReference type="EMBL" id="JAWHQM010000028">
    <property type="protein sequence ID" value="KAK5632965.1"/>
    <property type="molecule type" value="Genomic_DNA"/>
</dbReference>
<gene>
    <name evidence="2" type="ORF">RRF57_008679</name>
</gene>
<dbReference type="AlphaFoldDB" id="A0AAN7UIA2"/>
<proteinExistence type="predicted"/>
<comment type="caution">
    <text evidence="2">The sequence shown here is derived from an EMBL/GenBank/DDBJ whole genome shotgun (WGS) entry which is preliminary data.</text>
</comment>
<dbReference type="Proteomes" id="UP001305414">
    <property type="component" value="Unassembled WGS sequence"/>
</dbReference>
<reference evidence="2 3" key="1">
    <citation type="submission" date="2023-10" db="EMBL/GenBank/DDBJ databases">
        <title>Draft genome sequence of Xylaria bambusicola isolate GMP-LS, the root and basal stem rot pathogen of sugarcane in Indonesia.</title>
        <authorList>
            <person name="Selvaraj P."/>
            <person name="Muralishankar V."/>
            <person name="Muruganantham S."/>
            <person name="Sp S."/>
            <person name="Haryani S."/>
            <person name="Lau K.J.X."/>
            <person name="Naqvi N.I."/>
        </authorList>
    </citation>
    <scope>NUCLEOTIDE SEQUENCE [LARGE SCALE GENOMIC DNA]</scope>
    <source>
        <strain evidence="2">GMP-LS</strain>
    </source>
</reference>
<evidence type="ECO:0000313" key="3">
    <source>
        <dbReference type="Proteomes" id="UP001305414"/>
    </source>
</evidence>
<feature type="region of interest" description="Disordered" evidence="1">
    <location>
        <begin position="1"/>
        <end position="23"/>
    </location>
</feature>